<evidence type="ECO:0000313" key="1">
    <source>
        <dbReference type="EMBL" id="QKY79972.1"/>
    </source>
</evidence>
<evidence type="ECO:0000313" key="2">
    <source>
        <dbReference type="Proteomes" id="UP000821895"/>
    </source>
</evidence>
<organism evidence="1 2">
    <name type="scientific">Gordonia phage Clawz</name>
    <dbReference type="NCBI Taxonomy" id="2743910"/>
    <lineage>
        <taxon>Viruses</taxon>
        <taxon>Duplodnaviria</taxon>
        <taxon>Heunggongvirae</taxon>
        <taxon>Uroviricota</taxon>
        <taxon>Caudoviricetes</taxon>
        <taxon>Clawzvirus</taxon>
        <taxon>Clawzvirus clawz</taxon>
    </lineage>
</organism>
<name>A0AAE7K795_9CAUD</name>
<gene>
    <name evidence="1" type="primary">60</name>
    <name evidence="1" type="ORF">SEA_CLAWZ_60</name>
</gene>
<keyword evidence="2" id="KW-1185">Reference proteome</keyword>
<proteinExistence type="predicted"/>
<accession>A0AAE7K795</accession>
<dbReference type="RefSeq" id="YP_010675489.1">
    <property type="nucleotide sequence ID" value="NC_071004.1"/>
</dbReference>
<dbReference type="GeneID" id="77951816"/>
<sequence>MTEVDPIVGPGHTDELVFILPDDGREPYTVRITYEQVNPGTDGAVTLPWIPDEDKWWVPLTPLTDYEEKHRGLESEYDAAINALGDARARLVTNTRVKLMKAGLTAEEADLLLEGK</sequence>
<dbReference type="EMBL" id="MT498058">
    <property type="protein sequence ID" value="QKY79972.1"/>
    <property type="molecule type" value="Genomic_DNA"/>
</dbReference>
<protein>
    <submittedName>
        <fullName evidence="1">Uncharacterized protein</fullName>
    </submittedName>
</protein>
<dbReference type="Proteomes" id="UP000821895">
    <property type="component" value="Segment"/>
</dbReference>
<dbReference type="KEGG" id="vg:77951816"/>
<reference evidence="1" key="1">
    <citation type="submission" date="2020-05" db="EMBL/GenBank/DDBJ databases">
        <authorList>
            <person name="Conneilly E.M."/>
            <person name="Corace M.L."/>
            <person name="Daly D."/>
            <person name="Dejene M.A."/>
            <person name="Deng Y."/>
            <person name="Kelly J.M."/>
            <person name="Masiello C.S."/>
            <person name="McDonough D."/>
            <person name="Musser E."/>
            <person name="Pecorale A.L."/>
            <person name="Ray R.F."/>
            <person name="Regan I.M."/>
            <person name="Shedd N.A."/>
            <person name="Tatone J.R."/>
            <person name="Tocci C.W."/>
            <person name="Zarate C.M."/>
            <person name="Whitefleet-Smith J.L."/>
            <person name="Garlena R.A."/>
            <person name="Russell D.A."/>
            <person name="Pope W.H."/>
            <person name="Jacobs-Sera D."/>
            <person name="Hatfull G.F."/>
        </authorList>
    </citation>
    <scope>NUCLEOTIDE SEQUENCE</scope>
</reference>